<evidence type="ECO:0000313" key="17">
    <source>
        <dbReference type="Proteomes" id="UP000317199"/>
    </source>
</evidence>
<comment type="function">
    <text evidence="1">The M ring may be actively involved in energy transduction.</text>
</comment>
<dbReference type="KEGG" id="lyj:FKV23_08600"/>
<gene>
    <name evidence="16" type="ORF">FKV23_08600</name>
</gene>
<sequence>MTEFAQRVNFQRALQGEIERTIASLPAVETTRVHLTIRRPGLFVGEREASKASIAVGLHPGESLGRQQISGIRNLVASAVEGLSADQVVVLDSSGALLAGGSSEVAGGQGLLERDDEEARLETRIRARVNELLGRILSIEQFHVSVDAVLNFDAVHEVSERPLTYGLGGDGLLVRKRVNSSDSPNGNGVSESQEESEFVHGTTRAEISRAPGRIERLSVAVLLPPALDERQVARIRSLVAASAGIEPERGDRLEVSRVGRHEGWQTAPIPATELDAVPDEVIVDEVLTPAEPMRDRVWVWGLAAALGLLIGVIGAIAMQSRPRKLRAEEREAVLSKLRGWLAEGGTLS</sequence>
<dbReference type="InterPro" id="IPR013556">
    <property type="entry name" value="Flag_M-ring_C"/>
</dbReference>
<evidence type="ECO:0000256" key="8">
    <source>
        <dbReference type="ARBA" id="ARBA00022989"/>
    </source>
</evidence>
<feature type="region of interest" description="Disordered" evidence="12">
    <location>
        <begin position="178"/>
        <end position="200"/>
    </location>
</feature>
<keyword evidence="17" id="KW-1185">Reference proteome</keyword>
<keyword evidence="9 13" id="KW-0472">Membrane</keyword>
<feature type="compositionally biased region" description="Polar residues" evidence="12">
    <location>
        <begin position="180"/>
        <end position="191"/>
    </location>
</feature>
<dbReference type="Pfam" id="PF08345">
    <property type="entry name" value="YscJ_FliF_C"/>
    <property type="match status" value="1"/>
</dbReference>
<evidence type="ECO:0000256" key="1">
    <source>
        <dbReference type="ARBA" id="ARBA00003820"/>
    </source>
</evidence>
<dbReference type="GO" id="GO:0009431">
    <property type="term" value="C:bacterial-type flagellum basal body, MS ring"/>
    <property type="evidence" value="ECO:0007669"/>
    <property type="project" value="InterPro"/>
</dbReference>
<evidence type="ECO:0000259" key="14">
    <source>
        <dbReference type="Pfam" id="PF01514"/>
    </source>
</evidence>
<keyword evidence="16" id="KW-0969">Cilium</keyword>
<feature type="domain" description="Flagellar M-ring C-terminal" evidence="15">
    <location>
        <begin position="183"/>
        <end position="257"/>
    </location>
</feature>
<evidence type="ECO:0000256" key="9">
    <source>
        <dbReference type="ARBA" id="ARBA00023136"/>
    </source>
</evidence>
<dbReference type="InterPro" id="IPR006182">
    <property type="entry name" value="FliF_N_dom"/>
</dbReference>
<dbReference type="Gene3D" id="3.30.300.30">
    <property type="match status" value="1"/>
</dbReference>
<evidence type="ECO:0000256" key="2">
    <source>
        <dbReference type="ARBA" id="ARBA00004117"/>
    </source>
</evidence>
<keyword evidence="10" id="KW-0975">Bacterial flagellum</keyword>
<feature type="domain" description="Flagellar M-ring N-terminal" evidence="14">
    <location>
        <begin position="1"/>
        <end position="99"/>
    </location>
</feature>
<dbReference type="GO" id="GO:0071973">
    <property type="term" value="P:bacterial-type flagellum-dependent cell motility"/>
    <property type="evidence" value="ECO:0007669"/>
    <property type="project" value="InterPro"/>
</dbReference>
<reference evidence="16 17" key="1">
    <citation type="submission" date="2019-06" db="EMBL/GenBank/DDBJ databases">
        <title>Lysobacter alkalisoli sp. nov. isolated from saline-alkali soil.</title>
        <authorList>
            <person name="Sun J.-Q."/>
            <person name="Xu L."/>
        </authorList>
    </citation>
    <scope>NUCLEOTIDE SEQUENCE [LARGE SCALE GENOMIC DNA]</scope>
    <source>
        <strain evidence="16 17">SJ-36</strain>
    </source>
</reference>
<keyword evidence="6" id="KW-1003">Cell membrane</keyword>
<evidence type="ECO:0000256" key="12">
    <source>
        <dbReference type="SAM" id="MobiDB-lite"/>
    </source>
</evidence>
<dbReference type="EMBL" id="CP041242">
    <property type="protein sequence ID" value="QDH70147.1"/>
    <property type="molecule type" value="Genomic_DNA"/>
</dbReference>
<evidence type="ECO:0000313" key="16">
    <source>
        <dbReference type="EMBL" id="QDH70147.1"/>
    </source>
</evidence>
<dbReference type="InterPro" id="IPR043427">
    <property type="entry name" value="YscJ/FliF"/>
</dbReference>
<accession>A0A514BRZ6</accession>
<dbReference type="AlphaFoldDB" id="A0A514BRZ6"/>
<dbReference type="Proteomes" id="UP000317199">
    <property type="component" value="Chromosome"/>
</dbReference>
<evidence type="ECO:0000256" key="13">
    <source>
        <dbReference type="SAM" id="Phobius"/>
    </source>
</evidence>
<feature type="transmembrane region" description="Helical" evidence="13">
    <location>
        <begin position="297"/>
        <end position="318"/>
    </location>
</feature>
<comment type="subcellular location">
    <subcellularLocation>
        <location evidence="2">Bacterial flagellum basal body</location>
    </subcellularLocation>
    <subcellularLocation>
        <location evidence="3">Cell membrane</location>
        <topology evidence="3">Multi-pass membrane protein</topology>
    </subcellularLocation>
</comment>
<evidence type="ECO:0000256" key="6">
    <source>
        <dbReference type="ARBA" id="ARBA00022475"/>
    </source>
</evidence>
<dbReference type="InterPro" id="IPR000067">
    <property type="entry name" value="FlgMring_FliF"/>
</dbReference>
<dbReference type="PANTHER" id="PTHR30046">
    <property type="entry name" value="FLAGELLAR M-RING PROTEIN"/>
    <property type="match status" value="1"/>
</dbReference>
<dbReference type="PRINTS" id="PR01009">
    <property type="entry name" value="FLGMRINGFLIF"/>
</dbReference>
<keyword evidence="16" id="KW-0282">Flagellum</keyword>
<protein>
    <recommendedName>
        <fullName evidence="5">Flagellar M-ring protein</fullName>
    </recommendedName>
</protein>
<dbReference type="OrthoDB" id="8554211at2"/>
<dbReference type="GO" id="GO:0003774">
    <property type="term" value="F:cytoskeletal motor activity"/>
    <property type="evidence" value="ECO:0007669"/>
    <property type="project" value="InterPro"/>
</dbReference>
<evidence type="ECO:0000256" key="5">
    <source>
        <dbReference type="ARBA" id="ARBA00017949"/>
    </source>
</evidence>
<organism evidence="16 17">
    <name type="scientific">Marilutibacter alkalisoli</name>
    <dbReference type="NCBI Taxonomy" id="2591633"/>
    <lineage>
        <taxon>Bacteria</taxon>
        <taxon>Pseudomonadati</taxon>
        <taxon>Pseudomonadota</taxon>
        <taxon>Gammaproteobacteria</taxon>
        <taxon>Lysobacterales</taxon>
        <taxon>Lysobacteraceae</taxon>
        <taxon>Marilutibacter</taxon>
    </lineage>
</organism>
<proteinExistence type="inferred from homology"/>
<keyword evidence="8 13" id="KW-1133">Transmembrane helix</keyword>
<dbReference type="InterPro" id="IPR045851">
    <property type="entry name" value="AMP-bd_C_sf"/>
</dbReference>
<dbReference type="PANTHER" id="PTHR30046:SF0">
    <property type="entry name" value="FLAGELLAR M-RING PROTEIN"/>
    <property type="match status" value="1"/>
</dbReference>
<name>A0A514BRZ6_9GAMM</name>
<comment type="subunit">
    <text evidence="11">The basal body constitutes a major portion of the flagellar organelle and consists of four rings (L,P,S, and M) mounted on a central rod. The M ring is integral to the inner membrane of the cell and may be connected to the flagellar rod via the S ring. The S (supramembrane ring) lies just distal to the M ring. The L and P rings lie in the outer membrane and the periplasmic space, respectively.</text>
</comment>
<evidence type="ECO:0000256" key="7">
    <source>
        <dbReference type="ARBA" id="ARBA00022692"/>
    </source>
</evidence>
<evidence type="ECO:0000256" key="11">
    <source>
        <dbReference type="ARBA" id="ARBA00025936"/>
    </source>
</evidence>
<evidence type="ECO:0000256" key="4">
    <source>
        <dbReference type="ARBA" id="ARBA00007971"/>
    </source>
</evidence>
<evidence type="ECO:0000256" key="3">
    <source>
        <dbReference type="ARBA" id="ARBA00004651"/>
    </source>
</evidence>
<dbReference type="Pfam" id="PF01514">
    <property type="entry name" value="YscJ_FliF"/>
    <property type="match status" value="1"/>
</dbReference>
<evidence type="ECO:0000256" key="10">
    <source>
        <dbReference type="ARBA" id="ARBA00023143"/>
    </source>
</evidence>
<evidence type="ECO:0000259" key="15">
    <source>
        <dbReference type="Pfam" id="PF08345"/>
    </source>
</evidence>
<comment type="similarity">
    <text evidence="4">Belongs to the FliF family.</text>
</comment>
<keyword evidence="7 13" id="KW-0812">Transmembrane</keyword>
<dbReference type="GO" id="GO:0005886">
    <property type="term" value="C:plasma membrane"/>
    <property type="evidence" value="ECO:0007669"/>
    <property type="project" value="UniProtKB-SubCell"/>
</dbReference>
<keyword evidence="16" id="KW-0966">Cell projection</keyword>